<comment type="subunit">
    <text evidence="6">Homodimer. Component of the cleavage factor Im (CFIm) complex.</text>
</comment>
<gene>
    <name evidence="7" type="ORF">A4U43_UnF9920</name>
</gene>
<evidence type="ECO:0000313" key="8">
    <source>
        <dbReference type="Proteomes" id="UP000243459"/>
    </source>
</evidence>
<comment type="function">
    <text evidence="5">Component of the cleavage factor Im (CFIm) complex that plays a key role in pre-mRNA 3'-processing. Involved in association with CPSF6 or CPSF7 in pre-MRNA 3'-end poly(A) site cleavage and poly(A) addition. NUDT21/CPSF5 binds to cleavage and polyadenylation RNA substrates. The homodimer mediates simultaneous sequence-specific recognition of two 5'-UGUA-3' elements within the pre-mRNA. Binds to, but does not hydrolyze mono- and di-adenosine nucleotides. May have a role in mRNA export.</text>
</comment>
<keyword evidence="3 6" id="KW-0694">RNA-binding</keyword>
<dbReference type="GO" id="GO:0005849">
    <property type="term" value="C:mRNA cleavage factor complex"/>
    <property type="evidence" value="ECO:0007669"/>
    <property type="project" value="UniProtKB-UniRule"/>
</dbReference>
<protein>
    <recommendedName>
        <fullName evidence="6">Pre-mRNA cleavage factor Im 25 kDa subunit</fullName>
    </recommendedName>
</protein>
<dbReference type="Pfam" id="PF13869">
    <property type="entry name" value="NUDIX_2"/>
    <property type="match status" value="1"/>
</dbReference>
<dbReference type="OMA" id="IPLCQIN"/>
<dbReference type="CDD" id="cd18871">
    <property type="entry name" value="NUDIX_Cfim25_Nudt21"/>
    <property type="match status" value="1"/>
</dbReference>
<organism evidence="7 8">
    <name type="scientific">Asparagus officinalis</name>
    <name type="common">Garden asparagus</name>
    <dbReference type="NCBI Taxonomy" id="4686"/>
    <lineage>
        <taxon>Eukaryota</taxon>
        <taxon>Viridiplantae</taxon>
        <taxon>Streptophyta</taxon>
        <taxon>Embryophyta</taxon>
        <taxon>Tracheophyta</taxon>
        <taxon>Spermatophyta</taxon>
        <taxon>Magnoliopsida</taxon>
        <taxon>Liliopsida</taxon>
        <taxon>Asparagales</taxon>
        <taxon>Asparagaceae</taxon>
        <taxon>Asparagoideae</taxon>
        <taxon>Asparagus</taxon>
    </lineage>
</organism>
<proteinExistence type="inferred from homology"/>
<sequence>MEIYPLDRYYFSSKESVVDKDGTHEDRIRRLQSNYGAHGLRTCVRGVLLVELYQQPHVLLLQVRNSTFSLPGGRLRPGESDTAGLKRKLSRKLSHNNSDDGDWEVGECIGMWWRSDFETLPYPYMPRKPKECTKLFLVSLPMAWQFVVPRNMKLLAVPIRQLHDNCKTYGPIISGIPQLLSKFTIKIMQD</sequence>
<dbReference type="Gene3D" id="3.90.79.10">
    <property type="entry name" value="Nucleoside Triphosphate Pyrophosphohydrolase"/>
    <property type="match status" value="1"/>
</dbReference>
<keyword evidence="2 6" id="KW-0507">mRNA processing</keyword>
<evidence type="ECO:0000256" key="1">
    <source>
        <dbReference type="ARBA" id="ARBA00009710"/>
    </source>
</evidence>
<comment type="subcellular location">
    <subcellularLocation>
        <location evidence="6">Nucleus</location>
    </subcellularLocation>
    <text evidence="6">In punctate subnuclear structures localized adjacent to nuclear speckles, called paraspeckles.</text>
</comment>
<dbReference type="InterPro" id="IPR015797">
    <property type="entry name" value="NUDIX_hydrolase-like_dom_sf"/>
</dbReference>
<evidence type="ECO:0000256" key="2">
    <source>
        <dbReference type="ARBA" id="ARBA00022664"/>
    </source>
</evidence>
<comment type="similarity">
    <text evidence="1 6">Belongs to the Nudix hydrolase family. CPSF5 subfamily.</text>
</comment>
<dbReference type="Proteomes" id="UP000243459">
    <property type="component" value="Unassembled WGS sequence"/>
</dbReference>
<dbReference type="AlphaFoldDB" id="A0A1R3L5L8"/>
<accession>A0A1R3L5L8</accession>
<evidence type="ECO:0000256" key="5">
    <source>
        <dbReference type="ARBA" id="ARBA00054854"/>
    </source>
</evidence>
<reference evidence="8" key="1">
    <citation type="journal article" date="2017" name="Nat. Commun.">
        <title>The asparagus genome sheds light on the origin and evolution of a young Y chromosome.</title>
        <authorList>
            <person name="Harkess A."/>
            <person name="Zhou J."/>
            <person name="Xu C."/>
            <person name="Bowers J.E."/>
            <person name="Van der Hulst R."/>
            <person name="Ayyampalayam S."/>
            <person name="Mercati F."/>
            <person name="Riccardi P."/>
            <person name="McKain M.R."/>
            <person name="Kakrana A."/>
            <person name="Tang H."/>
            <person name="Ray J."/>
            <person name="Groenendijk J."/>
            <person name="Arikit S."/>
            <person name="Mathioni S.M."/>
            <person name="Nakano M."/>
            <person name="Shan H."/>
            <person name="Telgmann-Rauber A."/>
            <person name="Kanno A."/>
            <person name="Yue Z."/>
            <person name="Chen H."/>
            <person name="Li W."/>
            <person name="Chen Y."/>
            <person name="Xu X."/>
            <person name="Zhang Y."/>
            <person name="Luo S."/>
            <person name="Chen H."/>
            <person name="Gao J."/>
            <person name="Mao Z."/>
            <person name="Pires J.C."/>
            <person name="Luo M."/>
            <person name="Kudrna D."/>
            <person name="Wing R.A."/>
            <person name="Meyers B.C."/>
            <person name="Yi K."/>
            <person name="Kong H."/>
            <person name="Lavrijsen P."/>
            <person name="Sunseri F."/>
            <person name="Falavigna A."/>
            <person name="Ye Y."/>
            <person name="Leebens-Mack J.H."/>
            <person name="Chen G."/>
        </authorList>
    </citation>
    <scope>NUCLEOTIDE SEQUENCE [LARGE SCALE GENOMIC DNA]</scope>
    <source>
        <strain evidence="8">cv. DH0086</strain>
    </source>
</reference>
<dbReference type="FunFam" id="3.90.79.10:FF:000020">
    <property type="entry name" value="Pre-mRNA cleavage factor Im subunit 2"/>
    <property type="match status" value="1"/>
</dbReference>
<dbReference type="PIRSF" id="PIRSF017888">
    <property type="entry name" value="CPSF-25"/>
    <property type="match status" value="1"/>
</dbReference>
<dbReference type="EMBL" id="KV863994">
    <property type="protein sequence ID" value="ONK54898.1"/>
    <property type="molecule type" value="Genomic_DNA"/>
</dbReference>
<dbReference type="Gramene" id="ONK54898">
    <property type="protein sequence ID" value="ONK54898"/>
    <property type="gene ID" value="A4U43_UnF9920"/>
</dbReference>
<dbReference type="OrthoDB" id="277288at2759"/>
<name>A0A1R3L5L8_ASPOF</name>
<dbReference type="PANTHER" id="PTHR13047">
    <property type="entry name" value="PRE-MRNA CLEAVAGE FACTOR IM, 25KD SUBUNIT"/>
    <property type="match status" value="1"/>
</dbReference>
<keyword evidence="4 6" id="KW-0539">Nucleus</keyword>
<dbReference type="GO" id="GO:0003729">
    <property type="term" value="F:mRNA binding"/>
    <property type="evidence" value="ECO:0007669"/>
    <property type="project" value="UniProtKB-UniRule"/>
</dbReference>
<keyword evidence="8" id="KW-1185">Reference proteome</keyword>
<evidence type="ECO:0000313" key="7">
    <source>
        <dbReference type="EMBL" id="ONK54898.1"/>
    </source>
</evidence>
<evidence type="ECO:0000256" key="4">
    <source>
        <dbReference type="ARBA" id="ARBA00023242"/>
    </source>
</evidence>
<evidence type="ECO:0000256" key="3">
    <source>
        <dbReference type="ARBA" id="ARBA00022884"/>
    </source>
</evidence>
<dbReference type="SUPFAM" id="SSF55811">
    <property type="entry name" value="Nudix"/>
    <property type="match status" value="1"/>
</dbReference>
<dbReference type="GO" id="GO:0031124">
    <property type="term" value="P:mRNA 3'-end processing"/>
    <property type="evidence" value="ECO:0007669"/>
    <property type="project" value="InterPro"/>
</dbReference>
<dbReference type="InterPro" id="IPR016706">
    <property type="entry name" value="Cleav_polyA_spec_factor_su5"/>
</dbReference>
<evidence type="ECO:0000256" key="6">
    <source>
        <dbReference type="PIRNR" id="PIRNR017888"/>
    </source>
</evidence>